<dbReference type="GO" id="GO:0006508">
    <property type="term" value="P:proteolysis"/>
    <property type="evidence" value="ECO:0007669"/>
    <property type="project" value="UniProtKB-UniRule"/>
</dbReference>
<dbReference type="SUPFAM" id="SSF55031">
    <property type="entry name" value="Bacterial exopeptidase dimerisation domain"/>
    <property type="match status" value="1"/>
</dbReference>
<gene>
    <name evidence="11" type="ORF">BSZ37_15540</name>
</gene>
<dbReference type="GO" id="GO:0008270">
    <property type="term" value="F:zinc ion binding"/>
    <property type="evidence" value="ECO:0007669"/>
    <property type="project" value="InterPro"/>
</dbReference>
<feature type="binding site" evidence="9">
    <location>
        <position position="199"/>
    </location>
    <ligand>
        <name>Zn(2+)</name>
        <dbReference type="ChEBI" id="CHEBI:29105"/>
        <label>2</label>
    </ligand>
</feature>
<dbReference type="InterPro" id="IPR036264">
    <property type="entry name" value="Bact_exopeptidase_dim_dom"/>
</dbReference>
<feature type="binding site" evidence="9">
    <location>
        <position position="404"/>
    </location>
    <ligand>
        <name>Zn(2+)</name>
        <dbReference type="ChEBI" id="CHEBI:29105"/>
        <label>2</label>
    </ligand>
</feature>
<feature type="binding site" evidence="9">
    <location>
        <position position="221"/>
    </location>
    <ligand>
        <name>Zn(2+)</name>
        <dbReference type="ChEBI" id="CHEBI:29105"/>
        <label>1</label>
    </ligand>
</feature>
<feature type="active site" description="Proton acceptor" evidence="8">
    <location>
        <position position="198"/>
    </location>
</feature>
<dbReference type="GO" id="GO:0008237">
    <property type="term" value="F:metallopeptidase activity"/>
    <property type="evidence" value="ECO:0007669"/>
    <property type="project" value="UniProtKB-KW"/>
</dbReference>
<evidence type="ECO:0000256" key="8">
    <source>
        <dbReference type="PIRSR" id="PIRSR037215-1"/>
    </source>
</evidence>
<proteinExistence type="inferred from homology"/>
<dbReference type="RefSeq" id="WP_179299678.1">
    <property type="nucleotide sequence ID" value="NZ_MQWD01000001.1"/>
</dbReference>
<dbReference type="Gene3D" id="3.30.70.360">
    <property type="match status" value="1"/>
</dbReference>
<keyword evidence="4" id="KW-0378">Hydrolase</keyword>
<dbReference type="Pfam" id="PF07687">
    <property type="entry name" value="M20_dimer"/>
    <property type="match status" value="1"/>
</dbReference>
<evidence type="ECO:0000256" key="3">
    <source>
        <dbReference type="ARBA" id="ARBA00022723"/>
    </source>
</evidence>
<dbReference type="Proteomes" id="UP000216339">
    <property type="component" value="Unassembled WGS sequence"/>
</dbReference>
<evidence type="ECO:0000256" key="2">
    <source>
        <dbReference type="ARBA" id="ARBA00022670"/>
    </source>
</evidence>
<keyword evidence="6" id="KW-0482">Metalloprotease</keyword>
<protein>
    <recommendedName>
        <fullName evidence="7">Peptidase T</fullName>
        <ecNumber evidence="7">3.4.11.4</ecNumber>
    </recommendedName>
</protein>
<evidence type="ECO:0000256" key="4">
    <source>
        <dbReference type="ARBA" id="ARBA00022801"/>
    </source>
</evidence>
<evidence type="ECO:0000256" key="6">
    <source>
        <dbReference type="ARBA" id="ARBA00023049"/>
    </source>
</evidence>
<dbReference type="SUPFAM" id="SSF53187">
    <property type="entry name" value="Zn-dependent exopeptidases"/>
    <property type="match status" value="1"/>
</dbReference>
<dbReference type="AlphaFoldDB" id="A0A271J392"/>
<dbReference type="GO" id="GO:0005829">
    <property type="term" value="C:cytosol"/>
    <property type="evidence" value="ECO:0007669"/>
    <property type="project" value="TreeGrafter"/>
</dbReference>
<dbReference type="NCBIfam" id="TIGR01882">
    <property type="entry name" value="peptidase-T"/>
    <property type="match status" value="1"/>
</dbReference>
<keyword evidence="12" id="KW-1185">Reference proteome</keyword>
<organism evidence="11 12">
    <name type="scientific">Rubrivirga marina</name>
    <dbReference type="NCBI Taxonomy" id="1196024"/>
    <lineage>
        <taxon>Bacteria</taxon>
        <taxon>Pseudomonadati</taxon>
        <taxon>Rhodothermota</taxon>
        <taxon>Rhodothermia</taxon>
        <taxon>Rhodothermales</taxon>
        <taxon>Rubricoccaceae</taxon>
        <taxon>Rubrivirga</taxon>
    </lineage>
</organism>
<feature type="binding site" evidence="9">
    <location>
        <position position="155"/>
    </location>
    <ligand>
        <name>Zn(2+)</name>
        <dbReference type="ChEBI" id="CHEBI:29105"/>
        <label>2</label>
    </ligand>
</feature>
<evidence type="ECO:0000256" key="1">
    <source>
        <dbReference type="ARBA" id="ARBA00009692"/>
    </source>
</evidence>
<keyword evidence="3 9" id="KW-0479">Metal-binding</keyword>
<dbReference type="PANTHER" id="PTHR42994">
    <property type="entry name" value="PEPTIDASE T"/>
    <property type="match status" value="1"/>
</dbReference>
<reference evidence="11 12" key="1">
    <citation type="submission" date="2016-11" db="EMBL/GenBank/DDBJ databases">
        <title>Study of marine rhodopsin-containing bacteria.</title>
        <authorList>
            <person name="Yoshizawa S."/>
            <person name="Kumagai Y."/>
            <person name="Kogure K."/>
        </authorList>
    </citation>
    <scope>NUCLEOTIDE SEQUENCE [LARGE SCALE GENOMIC DNA]</scope>
    <source>
        <strain evidence="11 12">SAORIC-28</strain>
    </source>
</reference>
<dbReference type="EMBL" id="MQWD01000001">
    <property type="protein sequence ID" value="PAP77757.1"/>
    <property type="molecule type" value="Genomic_DNA"/>
</dbReference>
<sequence>MSSPLPWRDVVLPSVAARFCRYAEVYTTSDPASDTFPSTERQKDLSRLLVEELTALGLDAEMDAWGYVFATLPSPLPPAEAEALPVVALVAHVDTSPDAPGENVRPQIHPDYDGGPVTFPAAPDLRLDADRQPALARHVGHDLVTSDGTTLLGSDDKAGVAAIMQLVEDLVRADEDAVTIGERPAARPTLRILFTPDEEIGKGTDKLDLARLGADVAYTLDGSGTDVLSVETFNAAEAVFTVDGVGVHPGYAKGVMVNAARVAAAFVEGLAGDPAPETTGDREGYLHPHTVDATTERATVKVLLRDHDDAAMDAKRERVRRLATEIGERFPGAGTDLTITESYRNMRSYIEAVDPRAISVAVEAARAMGFEPEFEAVRGGTDGARLSEKGLPCPNVFTGGHDFHSRFEWNTVQNLERTLAYTHALVRQWGAEASGAAG</sequence>
<dbReference type="InterPro" id="IPR010161">
    <property type="entry name" value="Peptidase_M20B"/>
</dbReference>
<feature type="binding site" evidence="9">
    <location>
        <position position="155"/>
    </location>
    <ligand>
        <name>Zn(2+)</name>
        <dbReference type="ChEBI" id="CHEBI:29105"/>
        <label>1</label>
    </ligand>
</feature>
<comment type="similarity">
    <text evidence="1">Belongs to the peptidase M20B family.</text>
</comment>
<feature type="active site" evidence="8">
    <location>
        <position position="94"/>
    </location>
</feature>
<evidence type="ECO:0000256" key="7">
    <source>
        <dbReference type="NCBIfam" id="TIGR01882"/>
    </source>
</evidence>
<evidence type="ECO:0000259" key="10">
    <source>
        <dbReference type="Pfam" id="PF07687"/>
    </source>
</evidence>
<feature type="binding site" evidence="9">
    <location>
        <position position="92"/>
    </location>
    <ligand>
        <name>Zn(2+)</name>
        <dbReference type="ChEBI" id="CHEBI:29105"/>
        <label>1</label>
    </ligand>
</feature>
<evidence type="ECO:0000256" key="9">
    <source>
        <dbReference type="PIRSR" id="PIRSR037215-2"/>
    </source>
</evidence>
<comment type="cofactor">
    <cofactor evidence="9">
        <name>Zn(2+)</name>
        <dbReference type="ChEBI" id="CHEBI:29105"/>
    </cofactor>
    <text evidence="9">Binds 2 Zn(2+) ions per subunit.</text>
</comment>
<dbReference type="Gene3D" id="3.40.630.10">
    <property type="entry name" value="Zn peptidases"/>
    <property type="match status" value="1"/>
</dbReference>
<dbReference type="InterPro" id="IPR002933">
    <property type="entry name" value="Peptidase_M20"/>
</dbReference>
<name>A0A271J392_9BACT</name>
<dbReference type="InterPro" id="IPR011650">
    <property type="entry name" value="Peptidase_M20_dimer"/>
</dbReference>
<evidence type="ECO:0000313" key="12">
    <source>
        <dbReference type="Proteomes" id="UP000216339"/>
    </source>
</evidence>
<dbReference type="GO" id="GO:0045148">
    <property type="term" value="F:tripeptide aminopeptidase activity"/>
    <property type="evidence" value="ECO:0007669"/>
    <property type="project" value="UniProtKB-UniRule"/>
</dbReference>
<dbReference type="Pfam" id="PF01546">
    <property type="entry name" value="Peptidase_M20"/>
    <property type="match status" value="1"/>
</dbReference>
<accession>A0A271J392</accession>
<dbReference type="InterPro" id="IPR001261">
    <property type="entry name" value="ArgE/DapE_CS"/>
</dbReference>
<dbReference type="PROSITE" id="PS00758">
    <property type="entry name" value="ARGE_DAPE_CPG2_1"/>
    <property type="match status" value="1"/>
</dbReference>
<comment type="caution">
    <text evidence="11">The sequence shown here is derived from an EMBL/GenBank/DDBJ whole genome shotgun (WGS) entry which is preliminary data.</text>
</comment>
<dbReference type="NCBIfam" id="NF009920">
    <property type="entry name" value="PRK13381.1"/>
    <property type="match status" value="1"/>
</dbReference>
<keyword evidence="2" id="KW-0645">Protease</keyword>
<feature type="domain" description="Peptidase M20 dimerisation" evidence="10">
    <location>
        <begin position="231"/>
        <end position="327"/>
    </location>
</feature>
<dbReference type="PIRSF" id="PIRSF037215">
    <property type="entry name" value="Peptidase_M20B"/>
    <property type="match status" value="1"/>
</dbReference>
<dbReference type="NCBIfam" id="NF003976">
    <property type="entry name" value="PRK05469.1"/>
    <property type="match status" value="1"/>
</dbReference>
<dbReference type="PANTHER" id="PTHR42994:SF1">
    <property type="entry name" value="PEPTIDASE T"/>
    <property type="match status" value="1"/>
</dbReference>
<dbReference type="GO" id="GO:0006518">
    <property type="term" value="P:peptide metabolic process"/>
    <property type="evidence" value="ECO:0007669"/>
    <property type="project" value="InterPro"/>
</dbReference>
<keyword evidence="5 9" id="KW-0862">Zinc</keyword>
<evidence type="ECO:0000256" key="5">
    <source>
        <dbReference type="ARBA" id="ARBA00022833"/>
    </source>
</evidence>
<evidence type="ECO:0000313" key="11">
    <source>
        <dbReference type="EMBL" id="PAP77757.1"/>
    </source>
</evidence>
<dbReference type="EC" id="3.4.11.4" evidence="7"/>